<feature type="transmembrane region" description="Helical" evidence="1">
    <location>
        <begin position="99"/>
        <end position="124"/>
    </location>
</feature>
<accession>X1DFA0</accession>
<comment type="caution">
    <text evidence="2">The sequence shown here is derived from an EMBL/GenBank/DDBJ whole genome shotgun (WGS) entry which is preliminary data.</text>
</comment>
<evidence type="ECO:0000256" key="1">
    <source>
        <dbReference type="SAM" id="Phobius"/>
    </source>
</evidence>
<keyword evidence="1" id="KW-1133">Transmembrane helix</keyword>
<reference evidence="2" key="1">
    <citation type="journal article" date="2014" name="Front. Microbiol.">
        <title>High frequency of phylogenetically diverse reductive dehalogenase-homologous genes in deep subseafloor sedimentary metagenomes.</title>
        <authorList>
            <person name="Kawai M."/>
            <person name="Futagami T."/>
            <person name="Toyoda A."/>
            <person name="Takaki Y."/>
            <person name="Nishi S."/>
            <person name="Hori S."/>
            <person name="Arai W."/>
            <person name="Tsubouchi T."/>
            <person name="Morono Y."/>
            <person name="Uchiyama I."/>
            <person name="Ito T."/>
            <person name="Fujiyama A."/>
            <person name="Inagaki F."/>
            <person name="Takami H."/>
        </authorList>
    </citation>
    <scope>NUCLEOTIDE SEQUENCE</scope>
    <source>
        <strain evidence="2">Expedition CK06-06</strain>
    </source>
</reference>
<feature type="transmembrane region" description="Helical" evidence="1">
    <location>
        <begin position="6"/>
        <end position="25"/>
    </location>
</feature>
<proteinExistence type="predicted"/>
<feature type="non-terminal residue" evidence="2">
    <location>
        <position position="188"/>
    </location>
</feature>
<dbReference type="AlphaFoldDB" id="X1DFA0"/>
<dbReference type="EMBL" id="BART01024393">
    <property type="protein sequence ID" value="GAH03749.1"/>
    <property type="molecule type" value="Genomic_DNA"/>
</dbReference>
<name>X1DFA0_9ZZZZ</name>
<feature type="transmembrane region" description="Helical" evidence="1">
    <location>
        <begin position="144"/>
        <end position="165"/>
    </location>
</feature>
<gene>
    <name evidence="2" type="ORF">S01H4_44079</name>
</gene>
<keyword evidence="1" id="KW-0472">Membrane</keyword>
<organism evidence="2">
    <name type="scientific">marine sediment metagenome</name>
    <dbReference type="NCBI Taxonomy" id="412755"/>
    <lineage>
        <taxon>unclassified sequences</taxon>
        <taxon>metagenomes</taxon>
        <taxon>ecological metagenomes</taxon>
    </lineage>
</organism>
<keyword evidence="1" id="KW-0812">Transmembrane</keyword>
<protein>
    <submittedName>
        <fullName evidence="2">Uncharacterized protein</fullName>
    </submittedName>
</protein>
<sequence length="188" mass="19978">MGWSDWIGAFLGFVLTLLIFSYLIGDNPLFRITVHIFIGVSAGFAAVIAIENIILPRLIDPLFSSNRGEQVLALIPLILAVLLLFKISPRFAFIGNLPVSYLVGVSAAAAIGGAVTGTLIPQVIASINLLDLPPNPVFDATLGLHLLNGIIILVGTIATLAYFHFGIGSESTEKSQIQNWIEGLGQIG</sequence>
<evidence type="ECO:0000313" key="2">
    <source>
        <dbReference type="EMBL" id="GAH03749.1"/>
    </source>
</evidence>
<feature type="transmembrane region" description="Helical" evidence="1">
    <location>
        <begin position="32"/>
        <end position="50"/>
    </location>
</feature>
<feature type="transmembrane region" description="Helical" evidence="1">
    <location>
        <begin position="70"/>
        <end position="87"/>
    </location>
</feature>